<evidence type="ECO:0000256" key="2">
    <source>
        <dbReference type="SAM" id="Phobius"/>
    </source>
</evidence>
<evidence type="ECO:0000256" key="1">
    <source>
        <dbReference type="SAM" id="Coils"/>
    </source>
</evidence>
<keyword evidence="2" id="KW-1133">Transmembrane helix</keyword>
<dbReference type="EMBL" id="JABFBC010000008">
    <property type="protein sequence ID" value="NNU82205.1"/>
    <property type="molecule type" value="Genomic_DNA"/>
</dbReference>
<feature type="transmembrane region" description="Helical" evidence="2">
    <location>
        <begin position="636"/>
        <end position="655"/>
    </location>
</feature>
<name>A0A849L6X2_9RHOB</name>
<keyword evidence="2" id="KW-0812">Transmembrane</keyword>
<dbReference type="AlphaFoldDB" id="A0A849L6X2"/>
<keyword evidence="4" id="KW-1185">Reference proteome</keyword>
<keyword evidence="1" id="KW-0175">Coiled coil</keyword>
<evidence type="ECO:0000313" key="4">
    <source>
        <dbReference type="Proteomes" id="UP000572377"/>
    </source>
</evidence>
<reference evidence="3 4" key="1">
    <citation type="submission" date="2020-05" db="EMBL/GenBank/DDBJ databases">
        <title>Gimesia benthica sp. nov., a novel planctomycete isolated from a deep-sea water sample of the Northwest Indian Ocean.</title>
        <authorList>
            <person name="Wang J."/>
            <person name="Ruan C."/>
            <person name="Song L."/>
            <person name="Zhu Y."/>
            <person name="Li A."/>
            <person name="Zheng X."/>
            <person name="Wang L."/>
            <person name="Lu Z."/>
            <person name="Huang Y."/>
            <person name="Du W."/>
            <person name="Zhou Y."/>
            <person name="Huang L."/>
            <person name="Dai X."/>
        </authorList>
    </citation>
    <scope>NUCLEOTIDE SEQUENCE [LARGE SCALE GENOMIC DNA]</scope>
    <source>
        <strain evidence="3 4">YYQ-30</strain>
    </source>
</reference>
<comment type="caution">
    <text evidence="3">The sequence shown here is derived from an EMBL/GenBank/DDBJ whole genome shotgun (WGS) entry which is preliminary data.</text>
</comment>
<keyword evidence="2" id="KW-0472">Membrane</keyword>
<dbReference type="RefSeq" id="WP_171327069.1">
    <property type="nucleotide sequence ID" value="NZ_JABFBC010000008.1"/>
</dbReference>
<dbReference type="Proteomes" id="UP000572377">
    <property type="component" value="Unassembled WGS sequence"/>
</dbReference>
<gene>
    <name evidence="3" type="ORF">HMH01_17340</name>
</gene>
<evidence type="ECO:0000313" key="3">
    <source>
        <dbReference type="EMBL" id="NNU82205.1"/>
    </source>
</evidence>
<protein>
    <submittedName>
        <fullName evidence="3">Uncharacterized protein</fullName>
    </submittedName>
</protein>
<accession>A0A849L6X2</accession>
<feature type="transmembrane region" description="Helical" evidence="2">
    <location>
        <begin position="612"/>
        <end position="630"/>
    </location>
</feature>
<feature type="coiled-coil region" evidence="1">
    <location>
        <begin position="550"/>
        <end position="587"/>
    </location>
</feature>
<sequence length="702" mass="78793">MSSSRNPSLTRSAVRIYGALSALGDGSIDPLQQLIPFFEPYFVKRAGAILNIEDLVAFVRSTYHWSITTDVAEVFMPRLEEAGWIQQQTPGVEGVYVVTLPEMYFAQSERENTAEKELRELAENFKKYSDAIAPLLSIPKSIEEYEEILIEWLIYIEAFREENLKIETKAGKSASGKIAVLTSVSENTTLADHEKTLCASFVEQTIKTDEKAAEKLARLASIGLLTEVVQDFVRPTAPVKQSDLVVYLDAPLAMELLGVSGKSQQEDMHLIVRELQRVGASVRVFSESLSEISRVLNAVLKNRRAYGLTAQSIARGELLPQFVSQVASDPEGALKEHGVGATHRTLKQFPNEHEHFSNEVYEDLLGGLSFHEIWAARVHDASITAHVMRMRGGKSSRDIFASKYIALTRNRVLAQVTERRCRDYGLISRNDVPPVVHRRALSAAMWLRTGLGGANLEVPKRMLLSSCEHVLSARKGVVDAVRDLTDALGDEEKKKQLEFLLSQERSTRMLMDKTLGASSVVTQENLGEIIQQMRFPIEEGARKEERRLWIEKEKEQKKRLKKEREAAALAREIARNVEGNLKDQRQEDRKAILALCRDASIALRTKRNRRKLLAAFLALIFASVSFFLPSQLAIGIGYPIAVIVGYFSIAGLRIVKTTTDETEARIALQKLADQRQLREKLGRFTVTWRVDSFDVAVDDLGE</sequence>
<organism evidence="3 4">
    <name type="scientific">Halovulum dunhuangense</name>
    <dbReference type="NCBI Taxonomy" id="1505036"/>
    <lineage>
        <taxon>Bacteria</taxon>
        <taxon>Pseudomonadati</taxon>
        <taxon>Pseudomonadota</taxon>
        <taxon>Alphaproteobacteria</taxon>
        <taxon>Rhodobacterales</taxon>
        <taxon>Paracoccaceae</taxon>
        <taxon>Halovulum</taxon>
    </lineage>
</organism>
<proteinExistence type="predicted"/>